<dbReference type="EC" id="3.1.1.11" evidence="5"/>
<dbReference type="GO" id="GO:0045490">
    <property type="term" value="P:pectin catabolic process"/>
    <property type="evidence" value="ECO:0007669"/>
    <property type="project" value="UniProtKB-UniRule"/>
</dbReference>
<evidence type="ECO:0000256" key="2">
    <source>
        <dbReference type="ARBA" id="ARBA00022801"/>
    </source>
</evidence>
<keyword evidence="2 5" id="KW-0378">Hydrolase</keyword>
<dbReference type="PANTHER" id="PTHR31321:SF57">
    <property type="entry name" value="PECTINESTERASE 53-RELATED"/>
    <property type="match status" value="1"/>
</dbReference>
<dbReference type="InterPro" id="IPR000070">
    <property type="entry name" value="Pectinesterase_cat"/>
</dbReference>
<evidence type="ECO:0000256" key="6">
    <source>
        <dbReference type="SAM" id="MobiDB-lite"/>
    </source>
</evidence>
<feature type="active site" evidence="4">
    <location>
        <position position="256"/>
    </location>
</feature>
<accession>A0A0K2ZJI0</accession>
<dbReference type="PROSITE" id="PS00503">
    <property type="entry name" value="PECTINESTERASE_2"/>
    <property type="match status" value="1"/>
</dbReference>
<feature type="region of interest" description="Disordered" evidence="6">
    <location>
        <begin position="144"/>
        <end position="173"/>
    </location>
</feature>
<dbReference type="GO" id="GO:0009279">
    <property type="term" value="C:cell outer membrane"/>
    <property type="evidence" value="ECO:0007669"/>
    <property type="project" value="TreeGrafter"/>
</dbReference>
<name>A0A0K2ZJI0_9XANT</name>
<dbReference type="Gene3D" id="2.160.20.10">
    <property type="entry name" value="Single-stranded right-handed beta-helix, Pectin lyase-like"/>
    <property type="match status" value="1"/>
</dbReference>
<dbReference type="AlphaFoldDB" id="A0A0K2ZJI0"/>
<evidence type="ECO:0000256" key="5">
    <source>
        <dbReference type="RuleBase" id="RU000589"/>
    </source>
</evidence>
<dbReference type="GO" id="GO:0030599">
    <property type="term" value="F:pectinesterase activity"/>
    <property type="evidence" value="ECO:0007669"/>
    <property type="project" value="UniProtKB-UniRule"/>
</dbReference>
<organism evidence="8 9">
    <name type="scientific">Xanthomonas graminis pv. poae</name>
    <dbReference type="NCBI Taxonomy" id="227946"/>
    <lineage>
        <taxon>Bacteria</taxon>
        <taxon>Pseudomonadati</taxon>
        <taxon>Pseudomonadota</taxon>
        <taxon>Gammaproteobacteria</taxon>
        <taxon>Lysobacterales</taxon>
        <taxon>Lysobacteraceae</taxon>
        <taxon>Xanthomonas</taxon>
        <taxon>Xanthomonas translucens group</taxon>
        <taxon>Xanthomonas graminis</taxon>
    </lineage>
</organism>
<feature type="domain" description="Pectinesterase catalytic" evidence="7">
    <location>
        <begin position="76"/>
        <end position="281"/>
    </location>
</feature>
<keyword evidence="3 5" id="KW-0063">Aspartyl esterase</keyword>
<dbReference type="InterPro" id="IPR033131">
    <property type="entry name" value="Pectinesterase_Asp_AS"/>
</dbReference>
<reference evidence="8 9" key="1">
    <citation type="submission" date="2015-07" db="EMBL/GenBank/DDBJ databases">
        <authorList>
            <person name="Noorani M."/>
        </authorList>
    </citation>
    <scope>NUCLEOTIDE SEQUENCE [LARGE SCALE GENOMIC DNA]</scope>
    <source>
        <strain evidence="8">LMG728</strain>
    </source>
</reference>
<dbReference type="PANTHER" id="PTHR31321">
    <property type="entry name" value="ACYL-COA THIOESTER HYDROLASE YBHC-RELATED"/>
    <property type="match status" value="1"/>
</dbReference>
<comment type="catalytic activity">
    <reaction evidence="5">
        <text>[(1-&gt;4)-alpha-D-galacturonosyl methyl ester](n) + n H2O = [(1-&gt;4)-alpha-D-galacturonosyl](n) + n methanol + n H(+)</text>
        <dbReference type="Rhea" id="RHEA:22380"/>
        <dbReference type="Rhea" id="RHEA-COMP:14570"/>
        <dbReference type="Rhea" id="RHEA-COMP:14573"/>
        <dbReference type="ChEBI" id="CHEBI:15377"/>
        <dbReference type="ChEBI" id="CHEBI:15378"/>
        <dbReference type="ChEBI" id="CHEBI:17790"/>
        <dbReference type="ChEBI" id="CHEBI:140522"/>
        <dbReference type="ChEBI" id="CHEBI:140523"/>
        <dbReference type="EC" id="3.1.1.11"/>
    </reaction>
</comment>
<evidence type="ECO:0000256" key="1">
    <source>
        <dbReference type="ARBA" id="ARBA00008891"/>
    </source>
</evidence>
<dbReference type="EMBL" id="CXOK01000006">
    <property type="protein sequence ID" value="CTP83510.1"/>
    <property type="molecule type" value="Genomic_DNA"/>
</dbReference>
<evidence type="ECO:0000256" key="3">
    <source>
        <dbReference type="ARBA" id="ARBA00023085"/>
    </source>
</evidence>
<evidence type="ECO:0000313" key="9">
    <source>
        <dbReference type="Proteomes" id="UP000041247"/>
    </source>
</evidence>
<protein>
    <recommendedName>
        <fullName evidence="5">Pectinesterase</fullName>
        <ecNumber evidence="5">3.1.1.11</ecNumber>
    </recommendedName>
</protein>
<evidence type="ECO:0000256" key="4">
    <source>
        <dbReference type="PROSITE-ProRule" id="PRU10040"/>
    </source>
</evidence>
<comment type="pathway">
    <text evidence="5">Glycan metabolism; pectin degradation; 2-dehydro-3-deoxy-D-gluconate from pectin: step 1/5.</text>
</comment>
<evidence type="ECO:0000313" key="8">
    <source>
        <dbReference type="EMBL" id="CTP83510.1"/>
    </source>
</evidence>
<comment type="similarity">
    <text evidence="1">Belongs to the pectinesterase family.</text>
</comment>
<dbReference type="SUPFAM" id="SSF51126">
    <property type="entry name" value="Pectin lyase-like"/>
    <property type="match status" value="1"/>
</dbReference>
<dbReference type="Pfam" id="PF01095">
    <property type="entry name" value="Pectinesterase"/>
    <property type="match status" value="1"/>
</dbReference>
<sequence length="393" mass="39552">MTASRRFQIPAILALAGGVIASAWALTGTASRPQLTSSEAANQTVARHLAQAGTIGALTTDNWNPSAGVALLTADYAVAADGSTRYRSVQAAVDAAVAAGGPMRRYISVKPGTYTEVVCVPAAAPPITLFGLGSAPANTTISFGNANPTPKPGGSATHPCASNASSSTVGTSGSGTVTVRAPQFQARNLAIVNSYVEGTYASSNQSAVALALRGDKAVLENVALVGNQDTLLVSATSANKVIRAFFKGGSIEGDTDFIFGSGVAVFSGSSIRYTAARRGASNGGVIFAPSTRPGSGYGFLAVASSFDAVGGAAANTVSLGRAWDESVGSLSNYVNGSSPNGKVVIRESSLGAHVRKSAPWNASTVGRPYCSSGCTQSANRFYEYANSGAGSAD</sequence>
<dbReference type="NCBIfam" id="NF007822">
    <property type="entry name" value="PRK10531.1"/>
    <property type="match status" value="1"/>
</dbReference>
<dbReference type="UniPathway" id="UPA00545">
    <property type="reaction ID" value="UER00823"/>
</dbReference>
<dbReference type="InterPro" id="IPR012334">
    <property type="entry name" value="Pectin_lyas_fold"/>
</dbReference>
<gene>
    <name evidence="8" type="primary">pme1</name>
    <name evidence="8" type="ORF">XTPLMG728_0238</name>
</gene>
<proteinExistence type="inferred from homology"/>
<dbReference type="GO" id="GO:0042545">
    <property type="term" value="P:cell wall modification"/>
    <property type="evidence" value="ECO:0007669"/>
    <property type="project" value="UniProtKB-UniRule"/>
</dbReference>
<dbReference type="RefSeq" id="WP_053839732.1">
    <property type="nucleotide sequence ID" value="NZ_CP076250.1"/>
</dbReference>
<dbReference type="Proteomes" id="UP000041247">
    <property type="component" value="Unassembled WGS sequence"/>
</dbReference>
<evidence type="ECO:0000259" key="7">
    <source>
        <dbReference type="Pfam" id="PF01095"/>
    </source>
</evidence>
<dbReference type="InterPro" id="IPR011050">
    <property type="entry name" value="Pectin_lyase_fold/virulence"/>
</dbReference>